<dbReference type="GO" id="GO:0006281">
    <property type="term" value="P:DNA repair"/>
    <property type="evidence" value="ECO:0007669"/>
    <property type="project" value="UniProtKB-KW"/>
</dbReference>
<evidence type="ECO:0000256" key="7">
    <source>
        <dbReference type="ARBA" id="ARBA00022801"/>
    </source>
</evidence>
<evidence type="ECO:0000259" key="12">
    <source>
        <dbReference type="PROSITE" id="PS51462"/>
    </source>
</evidence>
<gene>
    <name evidence="13" type="ORF">JOF55_002985</name>
</gene>
<feature type="domain" description="Nudix hydrolase" evidence="12">
    <location>
        <begin position="153"/>
        <end position="290"/>
    </location>
</feature>
<dbReference type="InterPro" id="IPR020476">
    <property type="entry name" value="Nudix_hydrolase"/>
</dbReference>
<evidence type="ECO:0000256" key="8">
    <source>
        <dbReference type="ARBA" id="ARBA00022842"/>
    </source>
</evidence>
<keyword evidence="5" id="KW-0479">Metal-binding</keyword>
<dbReference type="GO" id="GO:0044716">
    <property type="term" value="F:8-oxo-GDP phosphatase activity"/>
    <property type="evidence" value="ECO:0007669"/>
    <property type="project" value="TreeGrafter"/>
</dbReference>
<dbReference type="Pfam" id="PF00293">
    <property type="entry name" value="NUDIX"/>
    <property type="match status" value="1"/>
</dbReference>
<comment type="similarity">
    <text evidence="2">Belongs to the Nudix hydrolase family.</text>
</comment>
<keyword evidence="14" id="KW-1185">Reference proteome</keyword>
<keyword evidence="7 13" id="KW-0378">Hydrolase</keyword>
<evidence type="ECO:0000256" key="3">
    <source>
        <dbReference type="ARBA" id="ARBA00022457"/>
    </source>
</evidence>
<dbReference type="InterPro" id="IPR015797">
    <property type="entry name" value="NUDIX_hydrolase-like_dom_sf"/>
</dbReference>
<dbReference type="SUPFAM" id="SSF55961">
    <property type="entry name" value="Bet v1-like"/>
    <property type="match status" value="1"/>
</dbReference>
<dbReference type="Proteomes" id="UP001180845">
    <property type="component" value="Unassembled WGS sequence"/>
</dbReference>
<dbReference type="AlphaFoldDB" id="A0AAE3ZH34"/>
<evidence type="ECO:0000256" key="1">
    <source>
        <dbReference type="ARBA" id="ARBA00001946"/>
    </source>
</evidence>
<comment type="caution">
    <text evidence="13">The sequence shown here is derived from an EMBL/GenBank/DDBJ whole genome shotgun (WGS) entry which is preliminary data.</text>
</comment>
<organism evidence="13 14">
    <name type="scientific">Haloactinomyces albus</name>
    <dbReference type="NCBI Taxonomy" id="1352928"/>
    <lineage>
        <taxon>Bacteria</taxon>
        <taxon>Bacillati</taxon>
        <taxon>Actinomycetota</taxon>
        <taxon>Actinomycetes</taxon>
        <taxon>Actinopolysporales</taxon>
        <taxon>Actinopolysporaceae</taxon>
        <taxon>Haloactinomyces</taxon>
    </lineage>
</organism>
<keyword evidence="3" id="KW-0515">Mutator protein</keyword>
<dbReference type="InterPro" id="IPR000086">
    <property type="entry name" value="NUDIX_hydrolase_dom"/>
</dbReference>
<evidence type="ECO:0000256" key="11">
    <source>
        <dbReference type="ARBA" id="ARBA00038905"/>
    </source>
</evidence>
<dbReference type="CDD" id="cd03425">
    <property type="entry name" value="NUDIX_MutT_NudA_like"/>
    <property type="match status" value="1"/>
</dbReference>
<evidence type="ECO:0000256" key="6">
    <source>
        <dbReference type="ARBA" id="ARBA00022763"/>
    </source>
</evidence>
<protein>
    <recommendedName>
        <fullName evidence="11">8-oxo-dGTP diphosphatase</fullName>
        <ecNumber evidence="11">3.6.1.55</ecNumber>
    </recommendedName>
</protein>
<keyword evidence="9" id="KW-0234">DNA repair</keyword>
<comment type="cofactor">
    <cofactor evidence="1">
        <name>Mg(2+)</name>
        <dbReference type="ChEBI" id="CHEBI:18420"/>
    </cofactor>
</comment>
<dbReference type="Gene3D" id="3.30.530.20">
    <property type="match status" value="1"/>
</dbReference>
<evidence type="ECO:0000256" key="5">
    <source>
        <dbReference type="ARBA" id="ARBA00022723"/>
    </source>
</evidence>
<evidence type="ECO:0000256" key="10">
    <source>
        <dbReference type="ARBA" id="ARBA00035861"/>
    </source>
</evidence>
<dbReference type="GO" id="GO:0044715">
    <property type="term" value="F:8-oxo-dGDP phosphatase activity"/>
    <property type="evidence" value="ECO:0007669"/>
    <property type="project" value="TreeGrafter"/>
</dbReference>
<proteinExistence type="inferred from homology"/>
<dbReference type="EC" id="3.6.1.55" evidence="11"/>
<evidence type="ECO:0000256" key="2">
    <source>
        <dbReference type="ARBA" id="ARBA00005582"/>
    </source>
</evidence>
<dbReference type="PROSITE" id="PS51462">
    <property type="entry name" value="NUDIX"/>
    <property type="match status" value="1"/>
</dbReference>
<sequence length="293" mass="32022">MATVRSTGWIDAPVNTVGAALRHTRTAERGLGASRVVRGRAAAGTGELFVPGDEITFRLPPAGLSVGMRMRLERADAQALSSVLVQGPLRQLRHESMLAGTNRRTLVTESLEWTAPFGAFGRLVATAVLRRWILGMLAQRIGTVRALAQEWARRPVVVGTAIVHRGRLLAQQRHYPARHAGRWELPGGRVEPGESEHDAVVRECKEELDLEVVPTGRVGTDVPIGGEPSAAGVSAGGMLLRLYTAEPAEPSPAPRAVEHRALRWVDASELARLDWLETDRLLVHSLRRLLHRH</sequence>
<dbReference type="GO" id="GO:0035539">
    <property type="term" value="F:8-oxo-7,8-dihydrodeoxyguanosine triphosphate pyrophosphatase activity"/>
    <property type="evidence" value="ECO:0007669"/>
    <property type="project" value="UniProtKB-EC"/>
</dbReference>
<dbReference type="PRINTS" id="PR00502">
    <property type="entry name" value="NUDIXFAMILY"/>
</dbReference>
<dbReference type="RefSeq" id="WP_310274640.1">
    <property type="nucleotide sequence ID" value="NZ_JAVDXW010000001.1"/>
</dbReference>
<dbReference type="EMBL" id="JAVDXW010000001">
    <property type="protein sequence ID" value="MDR7302804.1"/>
    <property type="molecule type" value="Genomic_DNA"/>
</dbReference>
<dbReference type="GO" id="GO:0046872">
    <property type="term" value="F:metal ion binding"/>
    <property type="evidence" value="ECO:0007669"/>
    <property type="project" value="UniProtKB-KW"/>
</dbReference>
<name>A0AAE3ZH34_9ACTN</name>
<keyword evidence="4" id="KW-0235">DNA replication</keyword>
<dbReference type="PANTHER" id="PTHR47707">
    <property type="entry name" value="8-OXO-DGTP DIPHOSPHATASE"/>
    <property type="match status" value="1"/>
</dbReference>
<comment type="catalytic activity">
    <reaction evidence="10">
        <text>8-oxo-dGTP + H2O = 8-oxo-dGMP + diphosphate + H(+)</text>
        <dbReference type="Rhea" id="RHEA:31575"/>
        <dbReference type="ChEBI" id="CHEBI:15377"/>
        <dbReference type="ChEBI" id="CHEBI:15378"/>
        <dbReference type="ChEBI" id="CHEBI:33019"/>
        <dbReference type="ChEBI" id="CHEBI:63224"/>
        <dbReference type="ChEBI" id="CHEBI:77896"/>
        <dbReference type="EC" id="3.6.1.55"/>
    </reaction>
</comment>
<evidence type="ECO:0000256" key="4">
    <source>
        <dbReference type="ARBA" id="ARBA00022705"/>
    </source>
</evidence>
<dbReference type="GO" id="GO:0008413">
    <property type="term" value="F:8-oxo-7,8-dihydroguanosine triphosphate pyrophosphatase activity"/>
    <property type="evidence" value="ECO:0007669"/>
    <property type="project" value="TreeGrafter"/>
</dbReference>
<dbReference type="InterPro" id="IPR047127">
    <property type="entry name" value="MutT-like"/>
</dbReference>
<dbReference type="Gene3D" id="3.90.79.10">
    <property type="entry name" value="Nucleoside Triphosphate Pyrophosphohydrolase"/>
    <property type="match status" value="1"/>
</dbReference>
<accession>A0AAE3ZH34</accession>
<evidence type="ECO:0000313" key="13">
    <source>
        <dbReference type="EMBL" id="MDR7302804.1"/>
    </source>
</evidence>
<evidence type="ECO:0000313" key="14">
    <source>
        <dbReference type="Proteomes" id="UP001180845"/>
    </source>
</evidence>
<reference evidence="13" key="1">
    <citation type="submission" date="2023-07" db="EMBL/GenBank/DDBJ databases">
        <title>Sequencing the genomes of 1000 actinobacteria strains.</title>
        <authorList>
            <person name="Klenk H.-P."/>
        </authorList>
    </citation>
    <scope>NUCLEOTIDE SEQUENCE</scope>
    <source>
        <strain evidence="13">DSM 45977</strain>
    </source>
</reference>
<dbReference type="InterPro" id="IPR023393">
    <property type="entry name" value="START-like_dom_sf"/>
</dbReference>
<dbReference type="SUPFAM" id="SSF55811">
    <property type="entry name" value="Nudix"/>
    <property type="match status" value="1"/>
</dbReference>
<dbReference type="GO" id="GO:0006260">
    <property type="term" value="P:DNA replication"/>
    <property type="evidence" value="ECO:0007669"/>
    <property type="project" value="UniProtKB-KW"/>
</dbReference>
<keyword evidence="6" id="KW-0227">DNA damage</keyword>
<evidence type="ECO:0000256" key="9">
    <source>
        <dbReference type="ARBA" id="ARBA00023204"/>
    </source>
</evidence>
<keyword evidence="8" id="KW-0460">Magnesium</keyword>
<dbReference type="PANTHER" id="PTHR47707:SF1">
    <property type="entry name" value="NUDIX HYDROLASE FAMILY PROTEIN"/>
    <property type="match status" value="1"/>
</dbReference>